<dbReference type="GeneID" id="19462954"/>
<feature type="region of interest" description="Disordered" evidence="1">
    <location>
        <begin position="138"/>
        <end position="170"/>
    </location>
</feature>
<protein>
    <submittedName>
        <fullName evidence="3">UBC-like protein</fullName>
    </submittedName>
</protein>
<dbReference type="OrthoDB" id="5596422at2759"/>
<dbReference type="OMA" id="DGIWAKR"/>
<organism evidence="3 4">
    <name type="scientific">Glarea lozoyensis (strain ATCC 20868 / MF5171)</name>
    <dbReference type="NCBI Taxonomy" id="1116229"/>
    <lineage>
        <taxon>Eukaryota</taxon>
        <taxon>Fungi</taxon>
        <taxon>Dikarya</taxon>
        <taxon>Ascomycota</taxon>
        <taxon>Pezizomycotina</taxon>
        <taxon>Leotiomycetes</taxon>
        <taxon>Helotiales</taxon>
        <taxon>Helotiaceae</taxon>
        <taxon>Glarea</taxon>
    </lineage>
</organism>
<dbReference type="HOGENOM" id="CLU_040072_0_0_1"/>
<dbReference type="InterPro" id="IPR000608">
    <property type="entry name" value="UBC"/>
</dbReference>
<reference evidence="3 4" key="1">
    <citation type="journal article" date="2013" name="BMC Genomics">
        <title>Genomics-driven discovery of the pneumocandin biosynthetic gene cluster in the fungus Glarea lozoyensis.</title>
        <authorList>
            <person name="Chen L."/>
            <person name="Yue Q."/>
            <person name="Zhang X."/>
            <person name="Xiang M."/>
            <person name="Wang C."/>
            <person name="Li S."/>
            <person name="Che Y."/>
            <person name="Ortiz-Lopez F.J."/>
            <person name="Bills G.F."/>
            <person name="Liu X."/>
            <person name="An Z."/>
        </authorList>
    </citation>
    <scope>NUCLEOTIDE SEQUENCE [LARGE SCALE GENOMIC DNA]</scope>
    <source>
        <strain evidence="4">ATCC 20868 / MF5171</strain>
    </source>
</reference>
<feature type="compositionally biased region" description="Low complexity" evidence="1">
    <location>
        <begin position="227"/>
        <end position="244"/>
    </location>
</feature>
<dbReference type="Gene3D" id="3.10.110.10">
    <property type="entry name" value="Ubiquitin Conjugating Enzyme"/>
    <property type="match status" value="1"/>
</dbReference>
<accession>S3CX59</accession>
<keyword evidence="4" id="KW-1185">Reference proteome</keyword>
<feature type="region of interest" description="Disordered" evidence="1">
    <location>
        <begin position="212"/>
        <end position="244"/>
    </location>
</feature>
<feature type="compositionally biased region" description="Polar residues" evidence="1">
    <location>
        <begin position="141"/>
        <end position="168"/>
    </location>
</feature>
<feature type="domain" description="UBC core" evidence="2">
    <location>
        <begin position="33"/>
        <end position="74"/>
    </location>
</feature>
<evidence type="ECO:0000259" key="2">
    <source>
        <dbReference type="Pfam" id="PF00179"/>
    </source>
</evidence>
<sequence>MTLTPGDPTLWSGVMFVRKGIFNLKRFGTMSLTSYPKGPYAPSILRFRISFPPSYPALPPLITFTTDIFHPLITPLTTYMYTTAFQDTGTVSATDEERLPPGGFSLRHGFPVWFGRASRKSAPAAPGINLQTPMNVLHSGEATNSTTNENSVTPSPSQASGDSRSSFDVQGKHPSTYDFLRYIRSTFDDDNVMDQIPLEAAGNPGAWQAWKTHRLSSRAGEKTSPESALRASASSGGAAAPVSPSKTPIFPVVRKPGEWNWDGVWEMRVKKGVEASITEAELFGTSSADNDLIRFLNLDEEQIETIQENIRRSVESLEPQRRGVV</sequence>
<dbReference type="STRING" id="1116229.S3CX59"/>
<dbReference type="EMBL" id="KE145363">
    <property type="protein sequence ID" value="EPE30932.1"/>
    <property type="molecule type" value="Genomic_DNA"/>
</dbReference>
<dbReference type="KEGG" id="glz:GLAREA_03899"/>
<evidence type="ECO:0000313" key="4">
    <source>
        <dbReference type="Proteomes" id="UP000016922"/>
    </source>
</evidence>
<evidence type="ECO:0000256" key="1">
    <source>
        <dbReference type="SAM" id="MobiDB-lite"/>
    </source>
</evidence>
<dbReference type="eggNOG" id="KOG0429">
    <property type="taxonomic scope" value="Eukaryota"/>
</dbReference>
<name>S3CX59_GLAL2</name>
<dbReference type="RefSeq" id="XP_008082343.1">
    <property type="nucleotide sequence ID" value="XM_008084152.1"/>
</dbReference>
<dbReference type="CDD" id="cd23814">
    <property type="entry name" value="UEV_AKTIP"/>
    <property type="match status" value="1"/>
</dbReference>
<dbReference type="InterPro" id="IPR016135">
    <property type="entry name" value="UBQ-conjugating_enzyme/RWD"/>
</dbReference>
<dbReference type="SUPFAM" id="SSF54495">
    <property type="entry name" value="UBC-like"/>
    <property type="match status" value="1"/>
</dbReference>
<dbReference type="Proteomes" id="UP000016922">
    <property type="component" value="Unassembled WGS sequence"/>
</dbReference>
<dbReference type="Pfam" id="PF00179">
    <property type="entry name" value="UQ_con"/>
    <property type="match status" value="1"/>
</dbReference>
<proteinExistence type="predicted"/>
<dbReference type="AlphaFoldDB" id="S3CX59"/>
<gene>
    <name evidence="3" type="ORF">GLAREA_03899</name>
</gene>
<evidence type="ECO:0000313" key="3">
    <source>
        <dbReference type="EMBL" id="EPE30932.1"/>
    </source>
</evidence>